<dbReference type="EMBL" id="FQVI01000013">
    <property type="protein sequence ID" value="SHF10878.1"/>
    <property type="molecule type" value="Genomic_DNA"/>
</dbReference>
<dbReference type="AlphaFoldDB" id="A0A1M4YYW3"/>
<evidence type="ECO:0000313" key="2">
    <source>
        <dbReference type="Proteomes" id="UP000184245"/>
    </source>
</evidence>
<gene>
    <name evidence="1" type="ORF">SAMN02745158_02549</name>
</gene>
<organism evidence="1 2">
    <name type="scientific">Lactonifactor longoviformis DSM 17459</name>
    <dbReference type="NCBI Taxonomy" id="1122155"/>
    <lineage>
        <taxon>Bacteria</taxon>
        <taxon>Bacillati</taxon>
        <taxon>Bacillota</taxon>
        <taxon>Clostridia</taxon>
        <taxon>Eubacteriales</taxon>
        <taxon>Clostridiaceae</taxon>
        <taxon>Lactonifactor</taxon>
    </lineage>
</organism>
<sequence length="215" mass="24095">MIVELVKTITAFDFTLEKERVFRTAECYPGMPSYKKAETIYPEIVQGLRNAVSPCAWICFGKTHWYCLLTLGSGAEPYVVSCAKDTLLKGLLADKAAEELLFSMDSTVAAAVKAECRRREVGIKRRLEAPEQLPWKAQQIILKKIEKNQHTGVTVSGSYVFHPPRSMGYILELTHKQDCFAAVHDCSTCKNKECLRRNGRQPLSGPQVQAAEKPD</sequence>
<keyword evidence="2" id="KW-1185">Reference proteome</keyword>
<protein>
    <recommendedName>
        <fullName evidence="3">Vitamin B12 dependent methionine synthase, activation domain</fullName>
    </recommendedName>
</protein>
<evidence type="ECO:0008006" key="3">
    <source>
        <dbReference type="Google" id="ProtNLM"/>
    </source>
</evidence>
<dbReference type="Proteomes" id="UP000184245">
    <property type="component" value="Unassembled WGS sequence"/>
</dbReference>
<dbReference type="STRING" id="1122155.SAMN02745158_02549"/>
<reference evidence="1 2" key="1">
    <citation type="submission" date="2016-11" db="EMBL/GenBank/DDBJ databases">
        <authorList>
            <person name="Jaros S."/>
            <person name="Januszkiewicz K."/>
            <person name="Wedrychowicz H."/>
        </authorList>
    </citation>
    <scope>NUCLEOTIDE SEQUENCE [LARGE SCALE GENOMIC DNA]</scope>
    <source>
        <strain evidence="1 2">DSM 17459</strain>
    </source>
</reference>
<accession>A0A1M4YYW3</accession>
<name>A0A1M4YYW3_9CLOT</name>
<proteinExistence type="predicted"/>
<evidence type="ECO:0000313" key="1">
    <source>
        <dbReference type="EMBL" id="SHF10878.1"/>
    </source>
</evidence>